<protein>
    <recommendedName>
        <fullName evidence="8">Ion-translocating oxidoreductase complex subunit E</fullName>
        <ecNumber evidence="8">7.-.-.-</ecNumber>
    </recommendedName>
    <alternativeName>
        <fullName evidence="8">Rnf electron transport complex subunit E</fullName>
    </alternativeName>
</protein>
<feature type="transmembrane region" description="Helical" evidence="8">
    <location>
        <begin position="20"/>
        <end position="37"/>
    </location>
</feature>
<evidence type="ECO:0000256" key="3">
    <source>
        <dbReference type="ARBA" id="ARBA00022692"/>
    </source>
</evidence>
<comment type="function">
    <text evidence="8">Part of a membrane-bound complex that couples electron transfer with translocation of ions across the membrane.</text>
</comment>
<feature type="transmembrane region" description="Helical" evidence="8">
    <location>
        <begin position="43"/>
        <end position="61"/>
    </location>
</feature>
<dbReference type="EC" id="7.-.-.-" evidence="8"/>
<dbReference type="Pfam" id="PF02508">
    <property type="entry name" value="Rnf-Nqr"/>
    <property type="match status" value="1"/>
</dbReference>
<evidence type="ECO:0000313" key="12">
    <source>
        <dbReference type="Proteomes" id="UP000515909"/>
    </source>
</evidence>
<keyword evidence="11" id="KW-1185">Reference proteome</keyword>
<evidence type="ECO:0000256" key="7">
    <source>
        <dbReference type="ARBA" id="ARBA00023136"/>
    </source>
</evidence>
<feature type="transmembrane region" description="Helical" evidence="8">
    <location>
        <begin position="129"/>
        <end position="150"/>
    </location>
</feature>
<dbReference type="EMBL" id="CP060286">
    <property type="protein sequence ID" value="QNK40620.1"/>
    <property type="molecule type" value="Genomic_DNA"/>
</dbReference>
<evidence type="ECO:0000256" key="8">
    <source>
        <dbReference type="HAMAP-Rule" id="MF_00478"/>
    </source>
</evidence>
<dbReference type="PANTHER" id="PTHR30586:SF0">
    <property type="entry name" value="ION-TRANSLOCATING OXIDOREDUCTASE COMPLEX SUBUNIT E"/>
    <property type="match status" value="1"/>
</dbReference>
<evidence type="ECO:0000256" key="4">
    <source>
        <dbReference type="ARBA" id="ARBA00022967"/>
    </source>
</evidence>
<dbReference type="RefSeq" id="WP_066643093.1">
    <property type="nucleotide sequence ID" value="NZ_CP060286.1"/>
</dbReference>
<evidence type="ECO:0000256" key="1">
    <source>
        <dbReference type="ARBA" id="ARBA00004127"/>
    </source>
</evidence>
<dbReference type="Proteomes" id="UP000515909">
    <property type="component" value="Chromosome"/>
</dbReference>
<feature type="transmembrane region" description="Helical" evidence="8">
    <location>
        <begin position="99"/>
        <end position="117"/>
    </location>
</feature>
<sequence length="235" mass="24518">MAKNSLAREFTKGIIKENPVLRLVLGCCATLAVTTAASNAIGMGLATTFVLVCSNAVISLLRNVIPDKVRIPSYIVVIAGFVTIVQMLVEAFSPALSDALGIYLPLIVVNCIIFGRAEMFASKNKVLPSIFDGLGMGIGFTATLLAMGIIRELFGSGSVFGVSILSGFMPPIIVFLLPPGGFFVFGILIAIANRLSGEGKKVEEIGCGGFTGCAGCALSSNCSLIDSKDKEAETK</sequence>
<accession>A0A6N8I305</accession>
<dbReference type="NCBIfam" id="TIGR01948">
    <property type="entry name" value="rnfE"/>
    <property type="match status" value="1"/>
</dbReference>
<dbReference type="GO" id="GO:0012505">
    <property type="term" value="C:endomembrane system"/>
    <property type="evidence" value="ECO:0007669"/>
    <property type="project" value="UniProtKB-SubCell"/>
</dbReference>
<keyword evidence="7 8" id="KW-0472">Membrane</keyword>
<keyword evidence="3 8" id="KW-0812">Transmembrane</keyword>
<dbReference type="GO" id="GO:0005886">
    <property type="term" value="C:plasma membrane"/>
    <property type="evidence" value="ECO:0007669"/>
    <property type="project" value="UniProtKB-SubCell"/>
</dbReference>
<feature type="transmembrane region" description="Helical" evidence="8">
    <location>
        <begin position="170"/>
        <end position="191"/>
    </location>
</feature>
<organism evidence="9 11">
    <name type="scientific">Caproicibacter fermentans</name>
    <dbReference type="NCBI Taxonomy" id="2576756"/>
    <lineage>
        <taxon>Bacteria</taxon>
        <taxon>Bacillati</taxon>
        <taxon>Bacillota</taxon>
        <taxon>Clostridia</taxon>
        <taxon>Eubacteriales</taxon>
        <taxon>Acutalibacteraceae</taxon>
        <taxon>Caproicibacter</taxon>
    </lineage>
</organism>
<keyword evidence="6 8" id="KW-1133">Transmembrane helix</keyword>
<dbReference type="KEGG" id="cfem:HCR03_18685"/>
<dbReference type="EMBL" id="VWXL01000089">
    <property type="protein sequence ID" value="MVB12392.1"/>
    <property type="molecule type" value="Genomic_DNA"/>
</dbReference>
<keyword evidence="4 8" id="KW-1278">Translocase</keyword>
<keyword evidence="8" id="KW-1003">Cell membrane</keyword>
<evidence type="ECO:0000256" key="5">
    <source>
        <dbReference type="ARBA" id="ARBA00022982"/>
    </source>
</evidence>
<keyword evidence="5 8" id="KW-0249">Electron transport</keyword>
<proteinExistence type="inferred from homology"/>
<evidence type="ECO:0000313" key="9">
    <source>
        <dbReference type="EMBL" id="MVB12392.1"/>
    </source>
</evidence>
<comment type="similarity">
    <text evidence="8">Belongs to the NqrDE/RnfAE family.</text>
</comment>
<dbReference type="PANTHER" id="PTHR30586">
    <property type="entry name" value="ELECTRON TRANSPORT COMPLEX PROTEIN RNFE"/>
    <property type="match status" value="1"/>
</dbReference>
<keyword evidence="2 8" id="KW-0813">Transport</keyword>
<dbReference type="Proteomes" id="UP000469440">
    <property type="component" value="Unassembled WGS sequence"/>
</dbReference>
<comment type="subunit">
    <text evidence="8">The complex is composed of six subunits: RnfA, RnfB, RnfC, RnfD, RnfE and RnfG.</text>
</comment>
<feature type="transmembrane region" description="Helical" evidence="8">
    <location>
        <begin position="73"/>
        <end position="93"/>
    </location>
</feature>
<evidence type="ECO:0000256" key="6">
    <source>
        <dbReference type="ARBA" id="ARBA00022989"/>
    </source>
</evidence>
<dbReference type="AlphaFoldDB" id="A0A6N8I305"/>
<comment type="subcellular location">
    <subcellularLocation>
        <location evidence="8">Cell membrane</location>
        <topology evidence="8">Multi-pass membrane protein</topology>
    </subcellularLocation>
    <subcellularLocation>
        <location evidence="1">Endomembrane system</location>
        <topology evidence="1">Multi-pass membrane protein</topology>
    </subcellularLocation>
</comment>
<dbReference type="InterPro" id="IPR003667">
    <property type="entry name" value="NqrDE/RnfAE"/>
</dbReference>
<reference evidence="10 12" key="2">
    <citation type="submission" date="2020-08" db="EMBL/GenBank/DDBJ databases">
        <title>The isolate Caproiciproducens sp. 7D4C2 produces n-caproate at mildly acidic conditions from hexoses: genome and rBOX comparison with related strains and chain-elongating bacteria.</title>
        <authorList>
            <person name="Esquivel-Elizondo S."/>
            <person name="Bagci C."/>
            <person name="Temovska M."/>
            <person name="Jeon B.S."/>
            <person name="Bessarab I."/>
            <person name="Williams R.B.H."/>
            <person name="Huson D.H."/>
            <person name="Angenent L.T."/>
        </authorList>
    </citation>
    <scope>NUCLEOTIDE SEQUENCE [LARGE SCALE GENOMIC DNA]</scope>
    <source>
        <strain evidence="10 12">7D4C2</strain>
    </source>
</reference>
<accession>A0A7G8TAH9</accession>
<gene>
    <name evidence="8 9" type="primary">rnfE</name>
    <name evidence="9" type="ORF">CAFE_31270</name>
    <name evidence="10" type="ORF">HCR03_18685</name>
</gene>
<evidence type="ECO:0000256" key="2">
    <source>
        <dbReference type="ARBA" id="ARBA00022448"/>
    </source>
</evidence>
<dbReference type="HAMAP" id="MF_00478">
    <property type="entry name" value="RsxE_RnfE"/>
    <property type="match status" value="1"/>
</dbReference>
<dbReference type="NCBIfam" id="NF009070">
    <property type="entry name" value="PRK12405.1"/>
    <property type="match status" value="1"/>
</dbReference>
<reference evidence="9 11" key="1">
    <citation type="submission" date="2019-09" db="EMBL/GenBank/DDBJ databases">
        <title>Genome sequence of Clostridium sp. EA1.</title>
        <authorList>
            <person name="Poehlein A."/>
            <person name="Bengelsdorf F.R."/>
            <person name="Daniel R."/>
        </authorList>
    </citation>
    <scope>NUCLEOTIDE SEQUENCE [LARGE SCALE GENOMIC DNA]</scope>
    <source>
        <strain evidence="9 11">EA1</strain>
    </source>
</reference>
<dbReference type="PIRSF" id="PIRSF006102">
    <property type="entry name" value="NQR_DE"/>
    <property type="match status" value="1"/>
</dbReference>
<dbReference type="GO" id="GO:0022900">
    <property type="term" value="P:electron transport chain"/>
    <property type="evidence" value="ECO:0007669"/>
    <property type="project" value="UniProtKB-UniRule"/>
</dbReference>
<dbReference type="InterPro" id="IPR010968">
    <property type="entry name" value="RnfE"/>
</dbReference>
<evidence type="ECO:0000313" key="11">
    <source>
        <dbReference type="Proteomes" id="UP000469440"/>
    </source>
</evidence>
<name>A0A6N8I305_9FIRM</name>
<evidence type="ECO:0000313" key="10">
    <source>
        <dbReference type="EMBL" id="QNK40620.1"/>
    </source>
</evidence>
<dbReference type="OrthoDB" id="9790976at2"/>